<keyword evidence="5 9" id="KW-0547">Nucleotide-binding</keyword>
<protein>
    <recommendedName>
        <fullName evidence="3 9">Gluconokinase</fullName>
        <ecNumber evidence="3 9">2.7.1.12</ecNumber>
    </recommendedName>
</protein>
<keyword evidence="10" id="KW-0472">Membrane</keyword>
<dbReference type="SUPFAM" id="SSF52540">
    <property type="entry name" value="P-loop containing nucleoside triphosphate hydrolases"/>
    <property type="match status" value="1"/>
</dbReference>
<dbReference type="CDD" id="cd02021">
    <property type="entry name" value="GntK"/>
    <property type="match status" value="1"/>
</dbReference>
<evidence type="ECO:0000313" key="12">
    <source>
        <dbReference type="Proteomes" id="UP001140206"/>
    </source>
</evidence>
<evidence type="ECO:0000313" key="11">
    <source>
        <dbReference type="EMBL" id="KAJ4804029.1"/>
    </source>
</evidence>
<evidence type="ECO:0000256" key="2">
    <source>
        <dbReference type="ARBA" id="ARBA00008420"/>
    </source>
</evidence>
<keyword evidence="7 9" id="KW-0067">ATP-binding</keyword>
<dbReference type="EMBL" id="JAMFTS010000001">
    <property type="protein sequence ID" value="KAJ4804029.1"/>
    <property type="molecule type" value="Genomic_DNA"/>
</dbReference>
<sequence>MCTLRFCWKMQILNYETNPCYASIFFLSLLFVLRETGFAIVIMGVSGSGKSTVAESLANAIGCKFVEADDFHAPSNKEKMKSGVPLSDSDRFPWLESLRNAIRENIEHGHNVTLSCSALLKKYREILRSADCNYQPGNYTQCKVKFVCLEAPVGVLMERMKRRSEQGLHFMPSCLLQSQLDLLQLEQDEEIIRIDATMRLGSILEFIIDLLNKNWN</sequence>
<dbReference type="Gene3D" id="3.40.50.300">
    <property type="entry name" value="P-loop containing nucleotide triphosphate hydrolases"/>
    <property type="match status" value="1"/>
</dbReference>
<dbReference type="NCBIfam" id="TIGR01313">
    <property type="entry name" value="therm_gnt_kin"/>
    <property type="match status" value="1"/>
</dbReference>
<dbReference type="GO" id="GO:0046316">
    <property type="term" value="F:gluconokinase activity"/>
    <property type="evidence" value="ECO:0007669"/>
    <property type="project" value="UniProtKB-EC"/>
</dbReference>
<dbReference type="GO" id="GO:0005524">
    <property type="term" value="F:ATP binding"/>
    <property type="evidence" value="ECO:0007669"/>
    <property type="project" value="UniProtKB-KW"/>
</dbReference>
<dbReference type="Proteomes" id="UP001140206">
    <property type="component" value="Chromosome 1"/>
</dbReference>
<comment type="caution">
    <text evidence="11">The sequence shown here is derived from an EMBL/GenBank/DDBJ whole genome shotgun (WGS) entry which is preliminary data.</text>
</comment>
<feature type="transmembrane region" description="Helical" evidence="10">
    <location>
        <begin position="21"/>
        <end position="45"/>
    </location>
</feature>
<evidence type="ECO:0000256" key="6">
    <source>
        <dbReference type="ARBA" id="ARBA00022777"/>
    </source>
</evidence>
<dbReference type="GO" id="GO:0005975">
    <property type="term" value="P:carbohydrate metabolic process"/>
    <property type="evidence" value="ECO:0007669"/>
    <property type="project" value="InterPro"/>
</dbReference>
<evidence type="ECO:0000256" key="8">
    <source>
        <dbReference type="ARBA" id="ARBA00048090"/>
    </source>
</evidence>
<dbReference type="GO" id="GO:0005737">
    <property type="term" value="C:cytoplasm"/>
    <property type="evidence" value="ECO:0007669"/>
    <property type="project" value="TreeGrafter"/>
</dbReference>
<comment type="pathway">
    <text evidence="1 9">Carbohydrate acid metabolism; D-gluconate degradation.</text>
</comment>
<dbReference type="InterPro" id="IPR027417">
    <property type="entry name" value="P-loop_NTPase"/>
</dbReference>
<keyword evidence="4 9" id="KW-0808">Transferase</keyword>
<evidence type="ECO:0000256" key="9">
    <source>
        <dbReference type="RuleBase" id="RU363066"/>
    </source>
</evidence>
<proteinExistence type="inferred from homology"/>
<dbReference type="InterPro" id="IPR006001">
    <property type="entry name" value="Therm_gnt_kin"/>
</dbReference>
<comment type="similarity">
    <text evidence="2 9">Belongs to the gluconokinase GntK/GntV family.</text>
</comment>
<accession>A0AAV8GGC9</accession>
<keyword evidence="12" id="KW-1185">Reference proteome</keyword>
<name>A0AAV8GGC9_9POAL</name>
<evidence type="ECO:0000256" key="3">
    <source>
        <dbReference type="ARBA" id="ARBA00012054"/>
    </source>
</evidence>
<organism evidence="11 12">
    <name type="scientific">Rhynchospora pubera</name>
    <dbReference type="NCBI Taxonomy" id="906938"/>
    <lineage>
        <taxon>Eukaryota</taxon>
        <taxon>Viridiplantae</taxon>
        <taxon>Streptophyta</taxon>
        <taxon>Embryophyta</taxon>
        <taxon>Tracheophyta</taxon>
        <taxon>Spermatophyta</taxon>
        <taxon>Magnoliopsida</taxon>
        <taxon>Liliopsida</taxon>
        <taxon>Poales</taxon>
        <taxon>Cyperaceae</taxon>
        <taxon>Cyperoideae</taxon>
        <taxon>Rhynchosporeae</taxon>
        <taxon>Rhynchospora</taxon>
    </lineage>
</organism>
<evidence type="ECO:0000256" key="5">
    <source>
        <dbReference type="ARBA" id="ARBA00022741"/>
    </source>
</evidence>
<dbReference type="PANTHER" id="PTHR43442">
    <property type="entry name" value="GLUCONOKINASE-RELATED"/>
    <property type="match status" value="1"/>
</dbReference>
<evidence type="ECO:0000256" key="10">
    <source>
        <dbReference type="SAM" id="Phobius"/>
    </source>
</evidence>
<dbReference type="Pfam" id="PF13671">
    <property type="entry name" value="AAA_33"/>
    <property type="match status" value="1"/>
</dbReference>
<keyword evidence="6 9" id="KW-0418">Kinase</keyword>
<dbReference type="FunFam" id="3.40.50.300:FF:000522">
    <property type="entry name" value="Gluconokinase"/>
    <property type="match status" value="1"/>
</dbReference>
<reference evidence="11" key="1">
    <citation type="submission" date="2022-08" db="EMBL/GenBank/DDBJ databases">
        <authorList>
            <person name="Marques A."/>
        </authorList>
    </citation>
    <scope>NUCLEOTIDE SEQUENCE</scope>
    <source>
        <strain evidence="11">RhyPub2mFocal</strain>
        <tissue evidence="11">Leaves</tissue>
    </source>
</reference>
<dbReference type="EC" id="2.7.1.12" evidence="3 9"/>
<keyword evidence="10" id="KW-1133">Transmembrane helix</keyword>
<dbReference type="PANTHER" id="PTHR43442:SF3">
    <property type="entry name" value="GLUCONOKINASE-RELATED"/>
    <property type="match status" value="1"/>
</dbReference>
<comment type="catalytic activity">
    <reaction evidence="8 9">
        <text>D-gluconate + ATP = 6-phospho-D-gluconate + ADP + H(+)</text>
        <dbReference type="Rhea" id="RHEA:19433"/>
        <dbReference type="ChEBI" id="CHEBI:15378"/>
        <dbReference type="ChEBI" id="CHEBI:18391"/>
        <dbReference type="ChEBI" id="CHEBI:30616"/>
        <dbReference type="ChEBI" id="CHEBI:58759"/>
        <dbReference type="ChEBI" id="CHEBI:456216"/>
        <dbReference type="EC" id="2.7.1.12"/>
    </reaction>
</comment>
<gene>
    <name evidence="11" type="ORF">LUZ62_016595</name>
</gene>
<keyword evidence="10" id="KW-0812">Transmembrane</keyword>
<evidence type="ECO:0000256" key="1">
    <source>
        <dbReference type="ARBA" id="ARBA00004875"/>
    </source>
</evidence>
<dbReference type="AlphaFoldDB" id="A0AAV8GGC9"/>
<evidence type="ECO:0000256" key="4">
    <source>
        <dbReference type="ARBA" id="ARBA00022679"/>
    </source>
</evidence>
<evidence type="ECO:0000256" key="7">
    <source>
        <dbReference type="ARBA" id="ARBA00022840"/>
    </source>
</evidence>